<dbReference type="OrthoDB" id="1653021at2"/>
<dbReference type="EMBL" id="CP013213">
    <property type="protein sequence ID" value="AMC94169.1"/>
    <property type="molecule type" value="Genomic_DNA"/>
</dbReference>
<accession>A0A0X8H1L3</accession>
<feature type="domain" description="Probable transposase IS891/IS1136/IS1341" evidence="2">
    <location>
        <begin position="6"/>
        <end position="80"/>
    </location>
</feature>
<gene>
    <name evidence="3" type="ORF">AOC36_09255</name>
</gene>
<protein>
    <recommendedName>
        <fullName evidence="2">Probable transposase IS891/IS1136/IS1341 domain-containing protein</fullName>
    </recommendedName>
</protein>
<dbReference type="InterPro" id="IPR001959">
    <property type="entry name" value="Transposase"/>
</dbReference>
<evidence type="ECO:0000313" key="3">
    <source>
        <dbReference type="EMBL" id="AMC94169.1"/>
    </source>
</evidence>
<evidence type="ECO:0000259" key="2">
    <source>
        <dbReference type="Pfam" id="PF01385"/>
    </source>
</evidence>
<name>A0A0X8H1L3_9FIRM</name>
<feature type="compositionally biased region" description="Basic residues" evidence="1">
    <location>
        <begin position="25"/>
        <end position="36"/>
    </location>
</feature>
<reference evidence="3 4" key="1">
    <citation type="submission" date="2015-10" db="EMBL/GenBank/DDBJ databases">
        <title>Erysipelothrix larvae sp. LV19 isolated from the larval gut of the rhinoceros beetle, Trypoxylus dichotomus.</title>
        <authorList>
            <person name="Lim S."/>
            <person name="Kim B.-C."/>
        </authorList>
    </citation>
    <scope>NUCLEOTIDE SEQUENCE [LARGE SCALE GENOMIC DNA]</scope>
    <source>
        <strain evidence="3 4">LV19</strain>
    </source>
</reference>
<dbReference type="KEGG" id="erl:AOC36_09255"/>
<proteinExistence type="predicted"/>
<evidence type="ECO:0000313" key="4">
    <source>
        <dbReference type="Proteomes" id="UP000063781"/>
    </source>
</evidence>
<organism evidence="3 4">
    <name type="scientific">Erysipelothrix larvae</name>
    <dbReference type="NCBI Taxonomy" id="1514105"/>
    <lineage>
        <taxon>Bacteria</taxon>
        <taxon>Bacillati</taxon>
        <taxon>Bacillota</taxon>
        <taxon>Erysipelotrichia</taxon>
        <taxon>Erysipelotrichales</taxon>
        <taxon>Erysipelotrichaceae</taxon>
        <taxon>Erysipelothrix</taxon>
    </lineage>
</organism>
<dbReference type="AlphaFoldDB" id="A0A0X8H1L3"/>
<evidence type="ECO:0000256" key="1">
    <source>
        <dbReference type="SAM" id="MobiDB-lite"/>
    </source>
</evidence>
<feature type="region of interest" description="Disordered" evidence="1">
    <location>
        <begin position="1"/>
        <end position="41"/>
    </location>
</feature>
<sequence>MEHGFLNPRFTNQEAQTLKREQRKLSKRKREAKKRGVPLSEAKNYQKQKLKVARIHEKIANRRNDFLNKVSKELIENHDVLFYRNLKS</sequence>
<dbReference type="Proteomes" id="UP000063781">
    <property type="component" value="Chromosome"/>
</dbReference>
<dbReference type="Pfam" id="PF01385">
    <property type="entry name" value="OrfB_IS605"/>
    <property type="match status" value="1"/>
</dbReference>
<dbReference type="RefSeq" id="WP_067633598.1">
    <property type="nucleotide sequence ID" value="NZ_CP013213.1"/>
</dbReference>
<dbReference type="STRING" id="1514105.AOC36_09255"/>
<keyword evidence="4" id="KW-1185">Reference proteome</keyword>